<feature type="binding site" evidence="14">
    <location>
        <position position="138"/>
    </location>
    <ligand>
        <name>L-threonine</name>
        <dbReference type="ChEBI" id="CHEBI:57926"/>
    </ligand>
</feature>
<dbReference type="Proteomes" id="UP001189225">
    <property type="component" value="Unassembled WGS sequence"/>
</dbReference>
<dbReference type="InterPro" id="IPR005145">
    <property type="entry name" value="Sua5_C"/>
</dbReference>
<dbReference type="EC" id="2.7.7.87" evidence="3 13"/>
<dbReference type="InterPro" id="IPR010923">
    <property type="entry name" value="T(6)A37_SUA5"/>
</dbReference>
<dbReference type="InterPro" id="IPR038385">
    <property type="entry name" value="Sua5/YwlC_C"/>
</dbReference>
<dbReference type="PANTHER" id="PTHR17490">
    <property type="entry name" value="SUA5"/>
    <property type="match status" value="1"/>
</dbReference>
<keyword evidence="9 13" id="KW-0547">Nucleotide-binding</keyword>
<dbReference type="PROSITE" id="PS51163">
    <property type="entry name" value="YRDC"/>
    <property type="match status" value="1"/>
</dbReference>
<dbReference type="PIRSF" id="PIRSF004930">
    <property type="entry name" value="Tln_factor_SUA5"/>
    <property type="match status" value="1"/>
</dbReference>
<dbReference type="InterPro" id="IPR050156">
    <property type="entry name" value="TC-AMP_synthase_SUA5"/>
</dbReference>
<dbReference type="NCBIfam" id="TIGR00057">
    <property type="entry name" value="L-threonylcarbamoyladenylate synthase"/>
    <property type="match status" value="1"/>
</dbReference>
<comment type="caution">
    <text evidence="17">The sequence shown here is derived from an EMBL/GenBank/DDBJ whole genome shotgun (WGS) entry which is preliminary data.</text>
</comment>
<keyword evidence="10 13" id="KW-0067">ATP-binding</keyword>
<keyword evidence="7 13" id="KW-0819">tRNA processing</keyword>
<dbReference type="InterPro" id="IPR006070">
    <property type="entry name" value="Sua5-like_dom"/>
</dbReference>
<comment type="function">
    <text evidence="13">Required for the formation of a threonylcarbamoyl group on adenosine at position 37 (t(6)A37) in tRNAs that read codons beginning with adenine.</text>
</comment>
<evidence type="ECO:0000256" key="2">
    <source>
        <dbReference type="ARBA" id="ARBA00007663"/>
    </source>
</evidence>
<evidence type="ECO:0000256" key="4">
    <source>
        <dbReference type="ARBA" id="ARBA00015492"/>
    </source>
</evidence>
<dbReference type="GO" id="GO:0006450">
    <property type="term" value="P:regulation of translational fidelity"/>
    <property type="evidence" value="ECO:0007669"/>
    <property type="project" value="TreeGrafter"/>
</dbReference>
<feature type="binding site" evidence="14">
    <location>
        <position position="163"/>
    </location>
    <ligand>
        <name>ATP</name>
        <dbReference type="ChEBI" id="CHEBI:30616"/>
    </ligand>
</feature>
<evidence type="ECO:0000256" key="15">
    <source>
        <dbReference type="SAM" id="MobiDB-lite"/>
    </source>
</evidence>
<keyword evidence="18" id="KW-1185">Reference proteome</keyword>
<evidence type="ECO:0000256" key="13">
    <source>
        <dbReference type="PIRNR" id="PIRNR004930"/>
    </source>
</evidence>
<gene>
    <name evidence="17" type="primary">ywlC</name>
    <name evidence="17" type="ORF">R16034_02169</name>
</gene>
<dbReference type="Gene3D" id="3.90.870.10">
    <property type="entry name" value="DHBP synthase"/>
    <property type="match status" value="1"/>
</dbReference>
<sequence>MPRTCSVCSPTEDESPMPHRTKTPYTMPSAQRLDEAARRLEAGELVAFPTETVYGLGADAESPQAIAKIYAAKGRPSNHPVIVHVVDGADISYWTDDVPGIALQLIEAFWPGPLTLILKRAPHIPAAVAGGQDSIGLRCPSHPVAQALLSRFKRGRGGIAAPSANKFGQVSPTTAQHVRDEFGDAVFVLEGDGVDVGIESTIIDLSRLDQGIGPVLLRPGAITPEDIERVTGELPALPDAAAPRASGTLKAHYAPRTPLYLLSAAEVPARLAALPADKRVVWLGAPVALRDGCDQRVAPATPAAYANALYALLRELDRGGYDAIWVETLADTPAWAAVNDRLRRAAAAFTA</sequence>
<dbReference type="AlphaFoldDB" id="A0AB72WZV6"/>
<evidence type="ECO:0000256" key="11">
    <source>
        <dbReference type="ARBA" id="ARBA00029774"/>
    </source>
</evidence>
<evidence type="ECO:0000256" key="10">
    <source>
        <dbReference type="ARBA" id="ARBA00022840"/>
    </source>
</evidence>
<evidence type="ECO:0000313" key="17">
    <source>
        <dbReference type="EMBL" id="CAJ0740509.1"/>
    </source>
</evidence>
<feature type="binding site" evidence="14">
    <location>
        <position position="218"/>
    </location>
    <ligand>
        <name>ATP</name>
        <dbReference type="ChEBI" id="CHEBI:30616"/>
    </ligand>
</feature>
<comment type="subcellular location">
    <subcellularLocation>
        <location evidence="1 13">Cytoplasm</location>
    </subcellularLocation>
</comment>
<evidence type="ECO:0000256" key="14">
    <source>
        <dbReference type="PIRSR" id="PIRSR004930-1"/>
    </source>
</evidence>
<feature type="binding site" evidence="14">
    <location>
        <position position="52"/>
    </location>
    <ligand>
        <name>L-threonine</name>
        <dbReference type="ChEBI" id="CHEBI:57926"/>
    </ligand>
</feature>
<dbReference type="Gene3D" id="3.40.50.11030">
    <property type="entry name" value="Threonylcarbamoyl-AMP synthase, C-terminal domain"/>
    <property type="match status" value="1"/>
</dbReference>
<dbReference type="Pfam" id="PF01300">
    <property type="entry name" value="Sua5_yciO_yrdC"/>
    <property type="match status" value="1"/>
</dbReference>
<keyword evidence="6 13" id="KW-0808">Transferase</keyword>
<dbReference type="GO" id="GO:0061710">
    <property type="term" value="F:L-threonylcarbamoyladenylate synthase"/>
    <property type="evidence" value="ECO:0007669"/>
    <property type="project" value="UniProtKB-EC"/>
</dbReference>
<reference evidence="17 18" key="1">
    <citation type="submission" date="2023-07" db="EMBL/GenBank/DDBJ databases">
        <authorList>
            <person name="Peeters C."/>
        </authorList>
    </citation>
    <scope>NUCLEOTIDE SEQUENCE [LARGE SCALE GENOMIC DNA]</scope>
    <source>
        <strain evidence="17 18">R-16034</strain>
    </source>
</reference>
<evidence type="ECO:0000256" key="9">
    <source>
        <dbReference type="ARBA" id="ARBA00022741"/>
    </source>
</evidence>
<dbReference type="GO" id="GO:0005524">
    <property type="term" value="F:ATP binding"/>
    <property type="evidence" value="ECO:0007669"/>
    <property type="project" value="UniProtKB-UniRule"/>
</dbReference>
<evidence type="ECO:0000256" key="8">
    <source>
        <dbReference type="ARBA" id="ARBA00022695"/>
    </source>
</evidence>
<organism evidence="17 18">
    <name type="scientific">Ralstonia edaphi</name>
    <dbReference type="NCBI Taxonomy" id="3058599"/>
    <lineage>
        <taxon>Bacteria</taxon>
        <taxon>Pseudomonadati</taxon>
        <taxon>Pseudomonadota</taxon>
        <taxon>Betaproteobacteria</taxon>
        <taxon>Burkholderiales</taxon>
        <taxon>Burkholderiaceae</taxon>
        <taxon>Ralstonia</taxon>
    </lineage>
</organism>
<feature type="binding site" evidence="14">
    <location>
        <position position="171"/>
    </location>
    <ligand>
        <name>ATP</name>
        <dbReference type="ChEBI" id="CHEBI:30616"/>
    </ligand>
</feature>
<dbReference type="SUPFAM" id="SSF55821">
    <property type="entry name" value="YrdC/RibB"/>
    <property type="match status" value="1"/>
</dbReference>
<evidence type="ECO:0000259" key="16">
    <source>
        <dbReference type="PROSITE" id="PS51163"/>
    </source>
</evidence>
<dbReference type="GO" id="GO:0000049">
    <property type="term" value="F:tRNA binding"/>
    <property type="evidence" value="ECO:0007669"/>
    <property type="project" value="TreeGrafter"/>
</dbReference>
<feature type="binding site" evidence="14">
    <location>
        <position position="84"/>
    </location>
    <ligand>
        <name>L-threonine</name>
        <dbReference type="ChEBI" id="CHEBI:57926"/>
    </ligand>
</feature>
<feature type="binding site" evidence="14">
    <location>
        <position position="253"/>
    </location>
    <ligand>
        <name>ATP</name>
        <dbReference type="ChEBI" id="CHEBI:30616"/>
    </ligand>
</feature>
<dbReference type="EMBL" id="CATWHI010000003">
    <property type="protein sequence ID" value="CAJ0740509.1"/>
    <property type="molecule type" value="Genomic_DNA"/>
</dbReference>
<dbReference type="PANTHER" id="PTHR17490:SF16">
    <property type="entry name" value="THREONYLCARBAMOYL-AMP SYNTHASE"/>
    <property type="match status" value="1"/>
</dbReference>
<keyword evidence="5 13" id="KW-0963">Cytoplasm</keyword>
<comment type="catalytic activity">
    <reaction evidence="12 13">
        <text>L-threonine + hydrogencarbonate + ATP = L-threonylcarbamoyladenylate + diphosphate + H2O</text>
        <dbReference type="Rhea" id="RHEA:36407"/>
        <dbReference type="ChEBI" id="CHEBI:15377"/>
        <dbReference type="ChEBI" id="CHEBI:17544"/>
        <dbReference type="ChEBI" id="CHEBI:30616"/>
        <dbReference type="ChEBI" id="CHEBI:33019"/>
        <dbReference type="ChEBI" id="CHEBI:57926"/>
        <dbReference type="ChEBI" id="CHEBI:73682"/>
        <dbReference type="EC" id="2.7.7.87"/>
    </reaction>
</comment>
<evidence type="ECO:0000256" key="7">
    <source>
        <dbReference type="ARBA" id="ARBA00022694"/>
    </source>
</evidence>
<evidence type="ECO:0000256" key="6">
    <source>
        <dbReference type="ARBA" id="ARBA00022679"/>
    </source>
</evidence>
<feature type="domain" description="YrdC-like" evidence="16">
    <location>
        <begin position="30"/>
        <end position="222"/>
    </location>
</feature>
<dbReference type="InterPro" id="IPR017945">
    <property type="entry name" value="DHBP_synth_RibB-like_a/b_dom"/>
</dbReference>
<accession>A0AB72WZV6</accession>
<feature type="binding site" evidence="14">
    <location>
        <position position="161"/>
    </location>
    <ligand>
        <name>L-threonine</name>
        <dbReference type="ChEBI" id="CHEBI:57926"/>
    </ligand>
</feature>
<dbReference type="GO" id="GO:0005737">
    <property type="term" value="C:cytoplasm"/>
    <property type="evidence" value="ECO:0007669"/>
    <property type="project" value="UniProtKB-SubCell"/>
</dbReference>
<feature type="binding site" evidence="14">
    <location>
        <position position="200"/>
    </location>
    <ligand>
        <name>L-threonine</name>
        <dbReference type="ChEBI" id="CHEBI:57926"/>
    </ligand>
</feature>
<evidence type="ECO:0000256" key="3">
    <source>
        <dbReference type="ARBA" id="ARBA00012584"/>
    </source>
</evidence>
<feature type="binding site" evidence="14">
    <location>
        <position position="75"/>
    </location>
    <ligand>
        <name>ATP</name>
        <dbReference type="ChEBI" id="CHEBI:30616"/>
    </ligand>
</feature>
<evidence type="ECO:0000256" key="5">
    <source>
        <dbReference type="ARBA" id="ARBA00022490"/>
    </source>
</evidence>
<evidence type="ECO:0000256" key="12">
    <source>
        <dbReference type="ARBA" id="ARBA00048366"/>
    </source>
</evidence>
<proteinExistence type="inferred from homology"/>
<feature type="region of interest" description="Disordered" evidence="15">
    <location>
        <begin position="1"/>
        <end position="26"/>
    </location>
</feature>
<protein>
    <recommendedName>
        <fullName evidence="4 13">Threonylcarbamoyl-AMP synthase</fullName>
        <shortName evidence="13">TC-AMP synthase</shortName>
        <ecNumber evidence="3 13">2.7.7.87</ecNumber>
    </recommendedName>
    <alternativeName>
        <fullName evidence="11 13">L-threonylcarbamoyladenylate synthase</fullName>
    </alternativeName>
</protein>
<dbReference type="GO" id="GO:0003725">
    <property type="term" value="F:double-stranded RNA binding"/>
    <property type="evidence" value="ECO:0007669"/>
    <property type="project" value="UniProtKB-UniRule"/>
</dbReference>
<keyword evidence="8 13" id="KW-0548">Nucleotidyltransferase</keyword>
<dbReference type="GO" id="GO:0008033">
    <property type="term" value="P:tRNA processing"/>
    <property type="evidence" value="ECO:0007669"/>
    <property type="project" value="UniProtKB-KW"/>
</dbReference>
<name>A0AB72WZV6_9RALS</name>
<dbReference type="Pfam" id="PF03481">
    <property type="entry name" value="Sua5_C"/>
    <property type="match status" value="1"/>
</dbReference>
<comment type="similarity">
    <text evidence="2 13">Belongs to the SUA5 family.</text>
</comment>
<evidence type="ECO:0000313" key="18">
    <source>
        <dbReference type="Proteomes" id="UP001189225"/>
    </source>
</evidence>
<evidence type="ECO:0000256" key="1">
    <source>
        <dbReference type="ARBA" id="ARBA00004496"/>
    </source>
</evidence>